<feature type="transmembrane region" description="Helical" evidence="6">
    <location>
        <begin position="137"/>
        <end position="156"/>
    </location>
</feature>
<feature type="transmembrane region" description="Helical" evidence="6">
    <location>
        <begin position="669"/>
        <end position="690"/>
    </location>
</feature>
<feature type="transmembrane region" description="Helical" evidence="6">
    <location>
        <begin position="467"/>
        <end position="488"/>
    </location>
</feature>
<dbReference type="Proteomes" id="UP000827092">
    <property type="component" value="Unassembled WGS sequence"/>
</dbReference>
<dbReference type="PANTHER" id="PTHR19444:SF11">
    <property type="entry name" value="UNC93-LIKE PROTEIN"/>
    <property type="match status" value="1"/>
</dbReference>
<feature type="transmembrane region" description="Helical" evidence="6">
    <location>
        <begin position="551"/>
        <end position="572"/>
    </location>
</feature>
<evidence type="ECO:0000313" key="7">
    <source>
        <dbReference type="EMBL" id="KAG8184975.1"/>
    </source>
</evidence>
<comment type="subcellular location">
    <subcellularLocation>
        <location evidence="1">Membrane</location>
        <topology evidence="1">Multi-pass membrane protein</topology>
    </subcellularLocation>
</comment>
<evidence type="ECO:0008006" key="9">
    <source>
        <dbReference type="Google" id="ProtNLM"/>
    </source>
</evidence>
<dbReference type="AlphaFoldDB" id="A0AAV6ULF4"/>
<feature type="transmembrane region" description="Helical" evidence="6">
    <location>
        <begin position="644"/>
        <end position="663"/>
    </location>
</feature>
<sequence length="700" mass="77672">MQSGRLERMNLAVRLLWINEFQDKFHEDQKSSLYLPNKACKISKKIIKLASSITKAMVTKQCLGKNIPLRLSRIRIIKNLAVITCTFVLLFTAYDGLSMLQSTMNGKHGIGSASQAVVYLSFAISSLLLPKYTIKKLGCKMTLFVGTVLYLPYIAANAYPTWFTMMSSAVLIGAGAGILWASQSTYFNEAAGIYCDLAEDGKKDKERDTSKPGARNLKLFVIQNSINEKSPSESGLTSEGIITTQECRGMDSRDLRTESKCSGTELNVNILPILQGKESVIGEQNSKNLSFTPPKTVRTSPIKSDNSISINIKNASCLDENLKRCLTETEKCCGPETNRNNQLLEKQHSQTTAVYASSTVKESVNYFNNIENRTSSISQSLKEITIPLAYSEFCTIESVTARFFGCFGAMYYTAQVWSNLMSYYILRVGIKDNVTLATNQYCGAHYCNVELDGAVDDIDEISPSTRYLLIGITVTLSVASSLLVLIFLDPLDTRDDEEKVTFTLKHAMATFNQLKKKEQLFIVPLSMFSGMAQGFYTADFTKSYVQCAWSISHVGLVAVFFGLAGGISSTISGYSVKYAGRKPVVFVGLALHLGMDIFLLMWHPNAESPYLFYLTAALYGATVGIIWSQLQAFYGLLFKKNEEAAFATYYFCSSMGWTLSFAYSDYLCTSIKIYILMAFSCCGVLGYLLADRSFSQRNKS</sequence>
<evidence type="ECO:0000256" key="1">
    <source>
        <dbReference type="ARBA" id="ARBA00004141"/>
    </source>
</evidence>
<dbReference type="InterPro" id="IPR036259">
    <property type="entry name" value="MFS_trans_sf"/>
</dbReference>
<dbReference type="EMBL" id="JAFNEN010000352">
    <property type="protein sequence ID" value="KAG8184975.1"/>
    <property type="molecule type" value="Genomic_DNA"/>
</dbReference>
<evidence type="ECO:0000256" key="6">
    <source>
        <dbReference type="SAM" id="Phobius"/>
    </source>
</evidence>
<feature type="transmembrane region" description="Helical" evidence="6">
    <location>
        <begin position="162"/>
        <end position="181"/>
    </location>
</feature>
<dbReference type="GO" id="GO:0043266">
    <property type="term" value="P:regulation of potassium ion transport"/>
    <property type="evidence" value="ECO:0007669"/>
    <property type="project" value="TreeGrafter"/>
</dbReference>
<feature type="transmembrane region" description="Helical" evidence="6">
    <location>
        <begin position="584"/>
        <end position="604"/>
    </location>
</feature>
<gene>
    <name evidence="7" type="ORF">JTE90_020021</name>
</gene>
<reference evidence="7 8" key="1">
    <citation type="journal article" date="2022" name="Nat. Ecol. Evol.">
        <title>A masculinizing supergene underlies an exaggerated male reproductive morph in a spider.</title>
        <authorList>
            <person name="Hendrickx F."/>
            <person name="De Corte Z."/>
            <person name="Sonet G."/>
            <person name="Van Belleghem S.M."/>
            <person name="Kostlbacher S."/>
            <person name="Vangestel C."/>
        </authorList>
    </citation>
    <scope>NUCLEOTIDE SEQUENCE [LARGE SCALE GENOMIC DNA]</scope>
    <source>
        <strain evidence="7">W744_W776</strain>
    </source>
</reference>
<dbReference type="GO" id="GO:0015459">
    <property type="term" value="F:potassium channel regulator activity"/>
    <property type="evidence" value="ECO:0007669"/>
    <property type="project" value="TreeGrafter"/>
</dbReference>
<organism evidence="7 8">
    <name type="scientific">Oedothorax gibbosus</name>
    <dbReference type="NCBI Taxonomy" id="931172"/>
    <lineage>
        <taxon>Eukaryota</taxon>
        <taxon>Metazoa</taxon>
        <taxon>Ecdysozoa</taxon>
        <taxon>Arthropoda</taxon>
        <taxon>Chelicerata</taxon>
        <taxon>Arachnida</taxon>
        <taxon>Araneae</taxon>
        <taxon>Araneomorphae</taxon>
        <taxon>Entelegynae</taxon>
        <taxon>Araneoidea</taxon>
        <taxon>Linyphiidae</taxon>
        <taxon>Erigoninae</taxon>
        <taxon>Oedothorax</taxon>
    </lineage>
</organism>
<evidence type="ECO:0000256" key="4">
    <source>
        <dbReference type="ARBA" id="ARBA00022989"/>
    </source>
</evidence>
<dbReference type="GO" id="GO:0055120">
    <property type="term" value="C:striated muscle dense body"/>
    <property type="evidence" value="ECO:0007669"/>
    <property type="project" value="TreeGrafter"/>
</dbReference>
<dbReference type="InterPro" id="IPR010291">
    <property type="entry name" value="Ion_channel_UNC-93"/>
</dbReference>
<dbReference type="GO" id="GO:0022857">
    <property type="term" value="F:transmembrane transporter activity"/>
    <property type="evidence" value="ECO:0007669"/>
    <property type="project" value="InterPro"/>
</dbReference>
<dbReference type="PANTHER" id="PTHR19444">
    <property type="entry name" value="UNC-93 RELATED"/>
    <property type="match status" value="1"/>
</dbReference>
<feature type="transmembrane region" description="Helical" evidence="6">
    <location>
        <begin position="109"/>
        <end position="130"/>
    </location>
</feature>
<comment type="caution">
    <text evidence="7">The sequence shown here is derived from an EMBL/GenBank/DDBJ whole genome shotgun (WGS) entry which is preliminary data.</text>
</comment>
<dbReference type="Pfam" id="PF07690">
    <property type="entry name" value="MFS_1"/>
    <property type="match status" value="1"/>
</dbReference>
<feature type="transmembrane region" description="Helical" evidence="6">
    <location>
        <begin position="76"/>
        <end position="97"/>
    </location>
</feature>
<evidence type="ECO:0000256" key="3">
    <source>
        <dbReference type="ARBA" id="ARBA00022692"/>
    </source>
</evidence>
<dbReference type="InterPro" id="IPR011701">
    <property type="entry name" value="MFS"/>
</dbReference>
<dbReference type="GO" id="GO:0005886">
    <property type="term" value="C:plasma membrane"/>
    <property type="evidence" value="ECO:0007669"/>
    <property type="project" value="TreeGrafter"/>
</dbReference>
<keyword evidence="8" id="KW-1185">Reference proteome</keyword>
<evidence type="ECO:0000256" key="5">
    <source>
        <dbReference type="ARBA" id="ARBA00023136"/>
    </source>
</evidence>
<comment type="similarity">
    <text evidence="2">Belongs to the unc-93 family.</text>
</comment>
<dbReference type="Pfam" id="PF05978">
    <property type="entry name" value="UNC-93"/>
    <property type="match status" value="1"/>
</dbReference>
<keyword evidence="3 6" id="KW-0812">Transmembrane</keyword>
<proteinExistence type="inferred from homology"/>
<dbReference type="InterPro" id="IPR051951">
    <property type="entry name" value="UNC-93_regulatory"/>
</dbReference>
<keyword evidence="5 6" id="KW-0472">Membrane</keyword>
<feature type="transmembrane region" description="Helical" evidence="6">
    <location>
        <begin position="610"/>
        <end position="637"/>
    </location>
</feature>
<accession>A0AAV6ULF4</accession>
<keyword evidence="4 6" id="KW-1133">Transmembrane helix</keyword>
<evidence type="ECO:0000313" key="8">
    <source>
        <dbReference type="Proteomes" id="UP000827092"/>
    </source>
</evidence>
<evidence type="ECO:0000256" key="2">
    <source>
        <dbReference type="ARBA" id="ARBA00009172"/>
    </source>
</evidence>
<dbReference type="Gene3D" id="1.20.1250.20">
    <property type="entry name" value="MFS general substrate transporter like domains"/>
    <property type="match status" value="2"/>
</dbReference>
<name>A0AAV6ULF4_9ARAC</name>
<protein>
    <recommendedName>
        <fullName evidence="9">UNC93-like protein</fullName>
    </recommendedName>
</protein>
<dbReference type="SUPFAM" id="SSF103473">
    <property type="entry name" value="MFS general substrate transporter"/>
    <property type="match status" value="2"/>
</dbReference>
<dbReference type="GO" id="GO:0006937">
    <property type="term" value="P:regulation of muscle contraction"/>
    <property type="evidence" value="ECO:0007669"/>
    <property type="project" value="TreeGrafter"/>
</dbReference>